<evidence type="ECO:0000256" key="4">
    <source>
        <dbReference type="ARBA" id="ARBA00011575"/>
    </source>
</evidence>
<dbReference type="PANTHER" id="PTHR11236">
    <property type="entry name" value="AMINOBENZOATE/ANTHRANILATE SYNTHASE"/>
    <property type="match status" value="1"/>
</dbReference>
<evidence type="ECO:0000256" key="2">
    <source>
        <dbReference type="ARBA" id="ARBA00004873"/>
    </source>
</evidence>
<comment type="subunit">
    <text evidence="4 15">Heterotetramer consisting of two non-identical subunits: a beta subunit (TrpG) and a large alpha subunit (TrpE).</text>
</comment>
<evidence type="ECO:0000256" key="1">
    <source>
        <dbReference type="ARBA" id="ARBA00001946"/>
    </source>
</evidence>
<feature type="domain" description="Anthranilate synthase component I N-terminal" evidence="17">
    <location>
        <begin position="23"/>
        <end position="163"/>
    </location>
</feature>
<comment type="similarity">
    <text evidence="3 15">Belongs to the anthranilate synthase component I family.</text>
</comment>
<dbReference type="EMBL" id="QOQD01000011">
    <property type="protein sequence ID" value="RCL72852.1"/>
    <property type="molecule type" value="Genomic_DNA"/>
</dbReference>
<evidence type="ECO:0000256" key="14">
    <source>
        <dbReference type="ARBA" id="ARBA00047683"/>
    </source>
</evidence>
<comment type="function">
    <text evidence="13 15">Part of a heterotetrameric complex that catalyzes the two-step biosynthesis of anthranilate, an intermediate in the biosynthesis of L-tryptophan. In the first step, the glutamine-binding beta subunit (TrpG) of anthranilate synthase (AS) provides the glutamine amidotransferase activity which generates ammonia as a substrate that, along with chorismate, is used in the second step, catalyzed by the large alpha subunit of AS (TrpE) to produce anthranilate. In the absence of TrpG, TrpE can synthesize anthranilate directly from chorismate and high concentrations of ammonia.</text>
</comment>
<dbReference type="AlphaFoldDB" id="A0A368DLY6"/>
<dbReference type="Pfam" id="PF00425">
    <property type="entry name" value="Chorismate_bind"/>
    <property type="match status" value="1"/>
</dbReference>
<dbReference type="InterPro" id="IPR006805">
    <property type="entry name" value="Anth_synth_I_N"/>
</dbReference>
<keyword evidence="12 15" id="KW-0456">Lyase</keyword>
<gene>
    <name evidence="15 18" type="primary">trpE</name>
    <name evidence="18" type="ORF">DBW71_04875</name>
</gene>
<dbReference type="InterPro" id="IPR005256">
    <property type="entry name" value="Anth_synth_I_PabB"/>
</dbReference>
<dbReference type="PANTHER" id="PTHR11236:SF48">
    <property type="entry name" value="ISOCHORISMATE SYNTHASE MENF"/>
    <property type="match status" value="1"/>
</dbReference>
<accession>A0A368DLY6</accession>
<name>A0A368DLY6_9PROT</name>
<evidence type="ECO:0000256" key="11">
    <source>
        <dbReference type="ARBA" id="ARBA00023141"/>
    </source>
</evidence>
<evidence type="ECO:0000259" key="17">
    <source>
        <dbReference type="Pfam" id="PF04715"/>
    </source>
</evidence>
<sequence>MSSSQKLYDNKVTQVIWKTIVSDTVNPVSIMMRLPSHKNTFLLESVEGGTKRGRYSIIGMKPDLWWKSNRNIAYKKSNEYDDYTTENDNTFLSLQKLLDDSYIDLPKPLPRMAAGVFGYIGYDNIKLIENIPQKLKKDEVLPDSLLIRPSLIIIFDNLKDELSIISTLRYDNNKTYDDILNQSNQSIQEILDLLSQPLRDNYEPVDQQKVEIKSNTPKNTYLDMVEKAKKYIFDGDIFQVVLSQRFESDFHLPPFELYRSLRRINPSPFLFYLNFENFSVVGSSPEILIRLFDDEITVRPIAGTRPRGKNDIEDNKNKESLLSDPKELAEHLMLLDLGRNDVGKVSKKGSVAVTDKFFIELYSHVMHIVSNVTGILDPKNSVIDVLKAGFPAGTVSGAPKIRAMEIIEELEMDSRNIYAGCVGYFSARGDMDTCITLRTAIIKDKKMYVQAGAGIVADSIPINEYKECNTKAKALFNAAQAALDLNLEKRNTK</sequence>
<dbReference type="GO" id="GO:0004049">
    <property type="term" value="F:anthranilate synthase activity"/>
    <property type="evidence" value="ECO:0007669"/>
    <property type="project" value="UniProtKB-EC"/>
</dbReference>
<evidence type="ECO:0000256" key="9">
    <source>
        <dbReference type="ARBA" id="ARBA00022822"/>
    </source>
</evidence>
<dbReference type="NCBIfam" id="TIGR00564">
    <property type="entry name" value="trpE_most"/>
    <property type="match status" value="1"/>
</dbReference>
<evidence type="ECO:0000256" key="3">
    <source>
        <dbReference type="ARBA" id="ARBA00009562"/>
    </source>
</evidence>
<keyword evidence="7 15" id="KW-0028">Amino-acid biosynthesis</keyword>
<organism evidence="18 19">
    <name type="scientific">PS1 clade bacterium</name>
    <dbReference type="NCBI Taxonomy" id="2175152"/>
    <lineage>
        <taxon>Bacteria</taxon>
        <taxon>Pseudomonadati</taxon>
        <taxon>Pseudomonadota</taxon>
        <taxon>Alphaproteobacteria</taxon>
        <taxon>PS1 clade</taxon>
    </lineage>
</organism>
<dbReference type="InterPro" id="IPR019999">
    <property type="entry name" value="Anth_synth_I-like"/>
</dbReference>
<dbReference type="InterPro" id="IPR005801">
    <property type="entry name" value="ADC_synthase"/>
</dbReference>
<evidence type="ECO:0000313" key="18">
    <source>
        <dbReference type="EMBL" id="RCL72852.1"/>
    </source>
</evidence>
<dbReference type="Proteomes" id="UP000253570">
    <property type="component" value="Unassembled WGS sequence"/>
</dbReference>
<evidence type="ECO:0000256" key="13">
    <source>
        <dbReference type="ARBA" id="ARBA00025634"/>
    </source>
</evidence>
<dbReference type="EC" id="4.1.3.27" evidence="5 15"/>
<evidence type="ECO:0000313" key="19">
    <source>
        <dbReference type="Proteomes" id="UP000253570"/>
    </source>
</evidence>
<dbReference type="Gene3D" id="3.60.120.10">
    <property type="entry name" value="Anthranilate synthase"/>
    <property type="match status" value="1"/>
</dbReference>
<evidence type="ECO:0000256" key="5">
    <source>
        <dbReference type="ARBA" id="ARBA00012266"/>
    </source>
</evidence>
<evidence type="ECO:0000256" key="10">
    <source>
        <dbReference type="ARBA" id="ARBA00022842"/>
    </source>
</evidence>
<dbReference type="SUPFAM" id="SSF56322">
    <property type="entry name" value="ADC synthase"/>
    <property type="match status" value="1"/>
</dbReference>
<evidence type="ECO:0000256" key="15">
    <source>
        <dbReference type="RuleBase" id="RU364045"/>
    </source>
</evidence>
<keyword evidence="8 15" id="KW-0479">Metal-binding</keyword>
<keyword evidence="10 15" id="KW-0460">Magnesium</keyword>
<feature type="domain" description="Chorismate-utilising enzyme C-terminal" evidence="16">
    <location>
        <begin position="218"/>
        <end position="471"/>
    </location>
</feature>
<evidence type="ECO:0000259" key="16">
    <source>
        <dbReference type="Pfam" id="PF00425"/>
    </source>
</evidence>
<comment type="catalytic activity">
    <reaction evidence="14 15">
        <text>chorismate + L-glutamine = anthranilate + pyruvate + L-glutamate + H(+)</text>
        <dbReference type="Rhea" id="RHEA:21732"/>
        <dbReference type="ChEBI" id="CHEBI:15361"/>
        <dbReference type="ChEBI" id="CHEBI:15378"/>
        <dbReference type="ChEBI" id="CHEBI:16567"/>
        <dbReference type="ChEBI" id="CHEBI:29748"/>
        <dbReference type="ChEBI" id="CHEBI:29985"/>
        <dbReference type="ChEBI" id="CHEBI:58359"/>
        <dbReference type="EC" id="4.1.3.27"/>
    </reaction>
</comment>
<protein>
    <recommendedName>
        <fullName evidence="6 15">Anthranilate synthase component 1</fullName>
        <ecNumber evidence="5 15">4.1.3.27</ecNumber>
    </recommendedName>
</protein>
<dbReference type="InterPro" id="IPR015890">
    <property type="entry name" value="Chorismate_C"/>
</dbReference>
<evidence type="ECO:0000256" key="8">
    <source>
        <dbReference type="ARBA" id="ARBA00022723"/>
    </source>
</evidence>
<comment type="pathway">
    <text evidence="2 15">Amino-acid biosynthesis; L-tryptophan biosynthesis; L-tryptophan from chorismate: step 1/5.</text>
</comment>
<evidence type="ECO:0000256" key="6">
    <source>
        <dbReference type="ARBA" id="ARBA00020653"/>
    </source>
</evidence>
<comment type="caution">
    <text evidence="18">The sequence shown here is derived from an EMBL/GenBank/DDBJ whole genome shotgun (WGS) entry which is preliminary data.</text>
</comment>
<keyword evidence="11 15" id="KW-0057">Aromatic amino acid biosynthesis</keyword>
<dbReference type="GO" id="GO:0046872">
    <property type="term" value="F:metal ion binding"/>
    <property type="evidence" value="ECO:0007669"/>
    <property type="project" value="UniProtKB-KW"/>
</dbReference>
<keyword evidence="9 15" id="KW-0822">Tryptophan biosynthesis</keyword>
<dbReference type="UniPathway" id="UPA00035">
    <property type="reaction ID" value="UER00040"/>
</dbReference>
<evidence type="ECO:0000256" key="7">
    <source>
        <dbReference type="ARBA" id="ARBA00022605"/>
    </source>
</evidence>
<evidence type="ECO:0000256" key="12">
    <source>
        <dbReference type="ARBA" id="ARBA00023239"/>
    </source>
</evidence>
<dbReference type="Pfam" id="PF04715">
    <property type="entry name" value="Anth_synt_I_N"/>
    <property type="match status" value="1"/>
</dbReference>
<proteinExistence type="inferred from homology"/>
<dbReference type="PRINTS" id="PR00095">
    <property type="entry name" value="ANTSNTHASEI"/>
</dbReference>
<reference evidence="18 19" key="1">
    <citation type="journal article" date="2018" name="Microbiome">
        <title>Fine metagenomic profile of the Mediterranean stratified and mixed water columns revealed by assembly and recruitment.</title>
        <authorList>
            <person name="Haro-Moreno J.M."/>
            <person name="Lopez-Perez M."/>
            <person name="De La Torre J.R."/>
            <person name="Picazo A."/>
            <person name="Camacho A."/>
            <person name="Rodriguez-Valera F."/>
        </authorList>
    </citation>
    <scope>NUCLEOTIDE SEQUENCE [LARGE SCALE GENOMIC DNA]</scope>
    <source>
        <strain evidence="18">MED-G57</strain>
    </source>
</reference>
<comment type="cofactor">
    <cofactor evidence="1 15">
        <name>Mg(2+)</name>
        <dbReference type="ChEBI" id="CHEBI:18420"/>
    </cofactor>
</comment>
<dbReference type="GO" id="GO:0000162">
    <property type="term" value="P:L-tryptophan biosynthetic process"/>
    <property type="evidence" value="ECO:0007669"/>
    <property type="project" value="UniProtKB-UniPathway"/>
</dbReference>